<dbReference type="InterPro" id="IPR001328">
    <property type="entry name" value="Pept_tRNA_hydro"/>
</dbReference>
<comment type="function">
    <text evidence="8">Hydrolyzes ribosome-free peptidyl-tRNAs (with 1 or more amino acids incorporated), which drop off the ribosome during protein synthesis, or as a result of ribosome stalling.</text>
</comment>
<evidence type="ECO:0000256" key="5">
    <source>
        <dbReference type="ARBA" id="ARBA00038063"/>
    </source>
</evidence>
<dbReference type="SUPFAM" id="SSF53178">
    <property type="entry name" value="Peptidyl-tRNA hydrolase-like"/>
    <property type="match status" value="1"/>
</dbReference>
<proteinExistence type="inferred from homology"/>
<dbReference type="GO" id="GO:0005737">
    <property type="term" value="C:cytoplasm"/>
    <property type="evidence" value="ECO:0007669"/>
    <property type="project" value="UniProtKB-SubCell"/>
</dbReference>
<accession>A0A0R1VQX4</accession>
<comment type="subcellular location">
    <subcellularLocation>
        <location evidence="8">Cytoplasm</location>
    </subcellularLocation>
</comment>
<keyword evidence="4 8" id="KW-0694">RNA-binding</keyword>
<feature type="binding site" evidence="8">
    <location>
        <position position="66"/>
    </location>
    <ligand>
        <name>tRNA</name>
        <dbReference type="ChEBI" id="CHEBI:17843"/>
    </ligand>
</feature>
<dbReference type="Proteomes" id="UP000051451">
    <property type="component" value="Unassembled WGS sequence"/>
</dbReference>
<dbReference type="PROSITE" id="PS01196">
    <property type="entry name" value="PEPT_TRNA_HYDROL_2"/>
    <property type="match status" value="1"/>
</dbReference>
<dbReference type="InterPro" id="IPR036416">
    <property type="entry name" value="Pept_tRNA_hydro_sf"/>
</dbReference>
<evidence type="ECO:0000256" key="8">
    <source>
        <dbReference type="HAMAP-Rule" id="MF_00083"/>
    </source>
</evidence>
<reference evidence="11 12" key="1">
    <citation type="journal article" date="2015" name="Genome Announc.">
        <title>Expanding the biotechnology potential of lactobacilli through comparative genomics of 213 strains and associated genera.</title>
        <authorList>
            <person name="Sun Z."/>
            <person name="Harris H.M."/>
            <person name="McCann A."/>
            <person name="Guo C."/>
            <person name="Argimon S."/>
            <person name="Zhang W."/>
            <person name="Yang X."/>
            <person name="Jeffery I.B."/>
            <person name="Cooney J.C."/>
            <person name="Kagawa T.F."/>
            <person name="Liu W."/>
            <person name="Song Y."/>
            <person name="Salvetti E."/>
            <person name="Wrobel A."/>
            <person name="Rasinkangas P."/>
            <person name="Parkhill J."/>
            <person name="Rea M.C."/>
            <person name="O'Sullivan O."/>
            <person name="Ritari J."/>
            <person name="Douillard F.P."/>
            <person name="Paul Ross R."/>
            <person name="Yang R."/>
            <person name="Briner A.E."/>
            <person name="Felis G.E."/>
            <person name="de Vos W.M."/>
            <person name="Barrangou R."/>
            <person name="Klaenhammer T.R."/>
            <person name="Caufield P.W."/>
            <person name="Cui Y."/>
            <person name="Zhang H."/>
            <person name="O'Toole P.W."/>
        </authorList>
    </citation>
    <scope>NUCLEOTIDE SEQUENCE [LARGE SCALE GENOMIC DNA]</scope>
    <source>
        <strain evidence="11 12">DSM 18630</strain>
    </source>
</reference>
<evidence type="ECO:0000256" key="4">
    <source>
        <dbReference type="ARBA" id="ARBA00022884"/>
    </source>
</evidence>
<dbReference type="OrthoDB" id="9800507at2"/>
<evidence type="ECO:0000256" key="3">
    <source>
        <dbReference type="ARBA" id="ARBA00022801"/>
    </source>
</evidence>
<evidence type="ECO:0000256" key="2">
    <source>
        <dbReference type="ARBA" id="ARBA00022555"/>
    </source>
</evidence>
<evidence type="ECO:0000256" key="1">
    <source>
        <dbReference type="ARBA" id="ARBA00013260"/>
    </source>
</evidence>
<keyword evidence="8" id="KW-0963">Cytoplasm</keyword>
<dbReference type="InterPro" id="IPR018171">
    <property type="entry name" value="Pept_tRNA_hydro_CS"/>
</dbReference>
<dbReference type="EC" id="3.1.1.29" evidence="1 8"/>
<protein>
    <recommendedName>
        <fullName evidence="7 8">Peptidyl-tRNA hydrolase</fullName>
        <shortName evidence="8">Pth</shortName>
        <ecNumber evidence="1 8">3.1.1.29</ecNumber>
    </recommendedName>
</protein>
<dbReference type="GeneID" id="98317920"/>
<dbReference type="EMBL" id="AZGB01000002">
    <property type="protein sequence ID" value="KRM08158.1"/>
    <property type="molecule type" value="Genomic_DNA"/>
</dbReference>
<dbReference type="FunFam" id="3.40.50.1470:FF:000001">
    <property type="entry name" value="Peptidyl-tRNA hydrolase"/>
    <property type="match status" value="1"/>
</dbReference>
<keyword evidence="2 8" id="KW-0820">tRNA-binding</keyword>
<dbReference type="GO" id="GO:0004045">
    <property type="term" value="F:peptidyl-tRNA hydrolase activity"/>
    <property type="evidence" value="ECO:0007669"/>
    <property type="project" value="UniProtKB-UniRule"/>
</dbReference>
<dbReference type="PROSITE" id="PS01195">
    <property type="entry name" value="PEPT_TRNA_HYDROL_1"/>
    <property type="match status" value="1"/>
</dbReference>
<evidence type="ECO:0000313" key="11">
    <source>
        <dbReference type="EMBL" id="KRM08158.1"/>
    </source>
</evidence>
<evidence type="ECO:0000313" key="12">
    <source>
        <dbReference type="Proteomes" id="UP000051451"/>
    </source>
</evidence>
<keyword evidence="12" id="KW-1185">Reference proteome</keyword>
<comment type="function">
    <text evidence="8">Catalyzes the release of premature peptidyl moieties from peptidyl-tRNA molecules trapped in stalled 50S ribosomal subunits, and thus maintains levels of free tRNAs and 50S ribosomes.</text>
</comment>
<feature type="active site" description="Proton acceptor" evidence="8">
    <location>
        <position position="19"/>
    </location>
</feature>
<dbReference type="GO" id="GO:0006515">
    <property type="term" value="P:protein quality control for misfolded or incompletely synthesized proteins"/>
    <property type="evidence" value="ECO:0007669"/>
    <property type="project" value="UniProtKB-UniRule"/>
</dbReference>
<dbReference type="CDD" id="cd00462">
    <property type="entry name" value="PTH"/>
    <property type="match status" value="1"/>
</dbReference>
<dbReference type="RefSeq" id="WP_057870666.1">
    <property type="nucleotide sequence ID" value="NZ_AZGB01000002.1"/>
</dbReference>
<evidence type="ECO:0000256" key="10">
    <source>
        <dbReference type="RuleBase" id="RU004320"/>
    </source>
</evidence>
<comment type="subunit">
    <text evidence="8">Monomer.</text>
</comment>
<feature type="site" description="Discriminates between blocked and unblocked aminoacyl-tRNA" evidence="8">
    <location>
        <position position="9"/>
    </location>
</feature>
<comment type="catalytic activity">
    <reaction evidence="6 8 9">
        <text>an N-acyl-L-alpha-aminoacyl-tRNA + H2O = an N-acyl-L-amino acid + a tRNA + H(+)</text>
        <dbReference type="Rhea" id="RHEA:54448"/>
        <dbReference type="Rhea" id="RHEA-COMP:10123"/>
        <dbReference type="Rhea" id="RHEA-COMP:13883"/>
        <dbReference type="ChEBI" id="CHEBI:15377"/>
        <dbReference type="ChEBI" id="CHEBI:15378"/>
        <dbReference type="ChEBI" id="CHEBI:59874"/>
        <dbReference type="ChEBI" id="CHEBI:78442"/>
        <dbReference type="ChEBI" id="CHEBI:138191"/>
        <dbReference type="EC" id="3.1.1.29"/>
    </reaction>
</comment>
<evidence type="ECO:0000256" key="6">
    <source>
        <dbReference type="ARBA" id="ARBA00048707"/>
    </source>
</evidence>
<comment type="caution">
    <text evidence="11">The sequence shown here is derived from an EMBL/GenBank/DDBJ whole genome shotgun (WGS) entry which is preliminary data.</text>
</comment>
<dbReference type="NCBIfam" id="TIGR00447">
    <property type="entry name" value="pth"/>
    <property type="match status" value="1"/>
</dbReference>
<sequence>MKLVIGLGNIGKEYEKTRHNTGFMVLDQLAEQEGLAFSGPRQEAMLTKWFYHQQTVILAKPTTYMNESGRSVAALLKYYDLSPADILVIHDDMDLPTGQLRLRQKGSAGGHNGIKSIIAAVGDEKFKRLRIGIDHPERQTVVNWVLSRFSKNQQPEIMNGLDQAIAAIKFWLETDDFSQTMNEFNHKEK</sequence>
<dbReference type="GO" id="GO:0072344">
    <property type="term" value="P:rescue of stalled ribosome"/>
    <property type="evidence" value="ECO:0007669"/>
    <property type="project" value="UniProtKB-UniRule"/>
</dbReference>
<dbReference type="GO" id="GO:0000049">
    <property type="term" value="F:tRNA binding"/>
    <property type="evidence" value="ECO:0007669"/>
    <property type="project" value="UniProtKB-UniRule"/>
</dbReference>
<name>A0A0R1VQX4_9LACO</name>
<dbReference type="PANTHER" id="PTHR17224">
    <property type="entry name" value="PEPTIDYL-TRNA HYDROLASE"/>
    <property type="match status" value="1"/>
</dbReference>
<evidence type="ECO:0000256" key="9">
    <source>
        <dbReference type="RuleBase" id="RU000673"/>
    </source>
</evidence>
<dbReference type="AlphaFoldDB" id="A0A0R1VQX4"/>
<comment type="similarity">
    <text evidence="5 8 10">Belongs to the PTH family.</text>
</comment>
<dbReference type="HAMAP" id="MF_00083">
    <property type="entry name" value="Pept_tRNA_hydro_bact"/>
    <property type="match status" value="1"/>
</dbReference>
<dbReference type="Pfam" id="PF01195">
    <property type="entry name" value="Pept_tRNA_hydro"/>
    <property type="match status" value="1"/>
</dbReference>
<dbReference type="PATRIC" id="fig|1423750.3.peg.1889"/>
<feature type="binding site" evidence="8">
    <location>
        <position position="14"/>
    </location>
    <ligand>
        <name>tRNA</name>
        <dbReference type="ChEBI" id="CHEBI:17843"/>
    </ligand>
</feature>
<feature type="site" description="Stabilizes the basic form of H active site to accept a proton" evidence="8">
    <location>
        <position position="91"/>
    </location>
</feature>
<feature type="binding site" evidence="8">
    <location>
        <position position="64"/>
    </location>
    <ligand>
        <name>tRNA</name>
        <dbReference type="ChEBI" id="CHEBI:17843"/>
    </ligand>
</feature>
<feature type="binding site" evidence="8">
    <location>
        <position position="112"/>
    </location>
    <ligand>
        <name>tRNA</name>
        <dbReference type="ChEBI" id="CHEBI:17843"/>
    </ligand>
</feature>
<organism evidence="11 12">
    <name type="scientific">Liquorilactobacillus ghanensis DSM 18630</name>
    <dbReference type="NCBI Taxonomy" id="1423750"/>
    <lineage>
        <taxon>Bacteria</taxon>
        <taxon>Bacillati</taxon>
        <taxon>Bacillota</taxon>
        <taxon>Bacilli</taxon>
        <taxon>Lactobacillales</taxon>
        <taxon>Lactobacillaceae</taxon>
        <taxon>Liquorilactobacillus</taxon>
    </lineage>
</organism>
<dbReference type="STRING" id="1423750.FC89_GL001845"/>
<evidence type="ECO:0000256" key="7">
    <source>
        <dbReference type="ARBA" id="ARBA00050038"/>
    </source>
</evidence>
<dbReference type="Gene3D" id="3.40.50.1470">
    <property type="entry name" value="Peptidyl-tRNA hydrolase"/>
    <property type="match status" value="1"/>
</dbReference>
<keyword evidence="3 8" id="KW-0378">Hydrolase</keyword>
<dbReference type="PANTHER" id="PTHR17224:SF1">
    <property type="entry name" value="PEPTIDYL-TRNA HYDROLASE"/>
    <property type="match status" value="1"/>
</dbReference>
<gene>
    <name evidence="8" type="primary">pth</name>
    <name evidence="11" type="ORF">FC89_GL001845</name>
</gene>